<feature type="compositionally biased region" description="Acidic residues" evidence="1">
    <location>
        <begin position="75"/>
        <end position="99"/>
    </location>
</feature>
<dbReference type="Proteomes" id="UP000597762">
    <property type="component" value="Unassembled WGS sequence"/>
</dbReference>
<protein>
    <submittedName>
        <fullName evidence="2">Uncharacterized protein</fullName>
    </submittedName>
</protein>
<evidence type="ECO:0000256" key="1">
    <source>
        <dbReference type="SAM" id="MobiDB-lite"/>
    </source>
</evidence>
<evidence type="ECO:0000313" key="2">
    <source>
        <dbReference type="EMBL" id="CAE1170968.1"/>
    </source>
</evidence>
<proteinExistence type="predicted"/>
<gene>
    <name evidence="2" type="ORF">SPHA_11315</name>
</gene>
<comment type="caution">
    <text evidence="2">The sequence shown here is derived from an EMBL/GenBank/DDBJ whole genome shotgun (WGS) entry which is preliminary data.</text>
</comment>
<feature type="region of interest" description="Disordered" evidence="1">
    <location>
        <begin position="67"/>
        <end position="99"/>
    </location>
</feature>
<organism evidence="2 3">
    <name type="scientific">Acanthosepion pharaonis</name>
    <name type="common">Pharaoh cuttlefish</name>
    <name type="synonym">Sepia pharaonis</name>
    <dbReference type="NCBI Taxonomy" id="158019"/>
    <lineage>
        <taxon>Eukaryota</taxon>
        <taxon>Metazoa</taxon>
        <taxon>Spiralia</taxon>
        <taxon>Lophotrochozoa</taxon>
        <taxon>Mollusca</taxon>
        <taxon>Cephalopoda</taxon>
        <taxon>Coleoidea</taxon>
        <taxon>Decapodiformes</taxon>
        <taxon>Sepiida</taxon>
        <taxon>Sepiina</taxon>
        <taxon>Sepiidae</taxon>
        <taxon>Acanthosepion</taxon>
    </lineage>
</organism>
<reference evidence="2" key="1">
    <citation type="submission" date="2021-01" db="EMBL/GenBank/DDBJ databases">
        <authorList>
            <person name="Li R."/>
            <person name="Bekaert M."/>
        </authorList>
    </citation>
    <scope>NUCLEOTIDE SEQUENCE</scope>
    <source>
        <strain evidence="2">Farmed</strain>
    </source>
</reference>
<sequence>MFTLIGFNLSSAAAIETGENDTPKSMDDFKENLENLLHVFSEAIQEKAESDENMDLKDLIPEIKIHDEDDKLEVPNEEPSIETEEEEDPLSDEISTDENDENANSRIYCYWRGRRGHCCKRLRISRIRLHVCLSAYIYPPRYMKITLRLNGHTLWRHTLRSRHRYRIKQATIETVSDVDTVLIIKIFRGFLEHHAEEHSEESRYQNATLPYTVVD</sequence>
<keyword evidence="3" id="KW-1185">Reference proteome</keyword>
<evidence type="ECO:0000313" key="3">
    <source>
        <dbReference type="Proteomes" id="UP000597762"/>
    </source>
</evidence>
<dbReference type="EMBL" id="CAHIKZ030000373">
    <property type="protein sequence ID" value="CAE1170968.1"/>
    <property type="molecule type" value="Genomic_DNA"/>
</dbReference>
<name>A0A812B1Y8_ACAPH</name>
<dbReference type="AlphaFoldDB" id="A0A812B1Y8"/>
<accession>A0A812B1Y8</accession>